<dbReference type="PANTHER" id="PTHR43671:SF13">
    <property type="entry name" value="SERINE_THREONINE-PROTEIN KINASE NEK2"/>
    <property type="match status" value="1"/>
</dbReference>
<dbReference type="PROSITE" id="PS00108">
    <property type="entry name" value="PROTEIN_KINASE_ST"/>
    <property type="match status" value="1"/>
</dbReference>
<keyword evidence="6 7" id="KW-0067">ATP-binding</keyword>
<comment type="similarity">
    <text evidence="1">Belongs to the protein kinase superfamily. NEK Ser/Thr protein kinase family. NIMA subfamily.</text>
</comment>
<dbReference type="InterPro" id="IPR008271">
    <property type="entry name" value="Ser/Thr_kinase_AS"/>
</dbReference>
<evidence type="ECO:0000256" key="3">
    <source>
        <dbReference type="ARBA" id="ARBA00022679"/>
    </source>
</evidence>
<dbReference type="SUPFAM" id="SSF56112">
    <property type="entry name" value="Protein kinase-like (PK-like)"/>
    <property type="match status" value="1"/>
</dbReference>
<evidence type="ECO:0000256" key="5">
    <source>
        <dbReference type="ARBA" id="ARBA00022777"/>
    </source>
</evidence>
<dbReference type="Gene3D" id="1.10.510.10">
    <property type="entry name" value="Transferase(Phosphotransferase) domain 1"/>
    <property type="match status" value="1"/>
</dbReference>
<evidence type="ECO:0000256" key="7">
    <source>
        <dbReference type="PROSITE-ProRule" id="PRU10141"/>
    </source>
</evidence>
<evidence type="ECO:0000313" key="10">
    <source>
        <dbReference type="EMBL" id="KKZ63896.1"/>
    </source>
</evidence>
<reference evidence="11" key="1">
    <citation type="journal article" date="2015" name="PLoS Genet.">
        <title>The dynamic genome and transcriptome of the human fungal pathogen Blastomyces and close relative Emmonsia.</title>
        <authorList>
            <person name="Munoz J.F."/>
            <person name="Gauthier G.M."/>
            <person name="Desjardins C.A."/>
            <person name="Gallo J.E."/>
            <person name="Holder J."/>
            <person name="Sullivan T.D."/>
            <person name="Marty A.J."/>
            <person name="Carmen J.C."/>
            <person name="Chen Z."/>
            <person name="Ding L."/>
            <person name="Gujja S."/>
            <person name="Magrini V."/>
            <person name="Misas E."/>
            <person name="Mitreva M."/>
            <person name="Priest M."/>
            <person name="Saif S."/>
            <person name="Whiston E.A."/>
            <person name="Young S."/>
            <person name="Zeng Q."/>
            <person name="Goldman W.E."/>
            <person name="Mardis E.R."/>
            <person name="Taylor J.W."/>
            <person name="McEwen J.G."/>
            <person name="Clay O.K."/>
            <person name="Klein B.S."/>
            <person name="Cuomo C.A."/>
        </authorList>
    </citation>
    <scope>NUCLEOTIDE SEQUENCE [LARGE SCALE GENOMIC DNA]</scope>
    <source>
        <strain evidence="11">UAMH 3008</strain>
    </source>
</reference>
<name>A0A0G2J9F6_9EURO</name>
<dbReference type="Proteomes" id="UP000034164">
    <property type="component" value="Unassembled WGS sequence"/>
</dbReference>
<accession>A0A0G2J9F6</accession>
<protein>
    <recommendedName>
        <fullName evidence="2">non-specific serine/threonine protein kinase</fullName>
        <ecNumber evidence="2">2.7.11.1</ecNumber>
    </recommendedName>
</protein>
<evidence type="ECO:0000256" key="1">
    <source>
        <dbReference type="ARBA" id="ARBA00010886"/>
    </source>
</evidence>
<evidence type="ECO:0000313" key="11">
    <source>
        <dbReference type="Proteomes" id="UP000034164"/>
    </source>
</evidence>
<dbReference type="GO" id="GO:0005524">
    <property type="term" value="F:ATP binding"/>
    <property type="evidence" value="ECO:0007669"/>
    <property type="project" value="UniProtKB-UniRule"/>
</dbReference>
<organism evidence="10 11">
    <name type="scientific">[Emmonsia] crescens</name>
    <dbReference type="NCBI Taxonomy" id="73230"/>
    <lineage>
        <taxon>Eukaryota</taxon>
        <taxon>Fungi</taxon>
        <taxon>Dikarya</taxon>
        <taxon>Ascomycota</taxon>
        <taxon>Pezizomycotina</taxon>
        <taxon>Eurotiomycetes</taxon>
        <taxon>Eurotiomycetidae</taxon>
        <taxon>Onygenales</taxon>
        <taxon>Ajellomycetaceae</taxon>
        <taxon>Emergomyces</taxon>
    </lineage>
</organism>
<dbReference type="InterPro" id="IPR017441">
    <property type="entry name" value="Protein_kinase_ATP_BS"/>
</dbReference>
<evidence type="ECO:0000256" key="4">
    <source>
        <dbReference type="ARBA" id="ARBA00022741"/>
    </source>
</evidence>
<evidence type="ECO:0000259" key="9">
    <source>
        <dbReference type="PROSITE" id="PS50011"/>
    </source>
</evidence>
<dbReference type="OrthoDB" id="310217at2759"/>
<dbReference type="PROSITE" id="PS50011">
    <property type="entry name" value="PROTEIN_KINASE_DOM"/>
    <property type="match status" value="1"/>
</dbReference>
<dbReference type="SMART" id="SM00220">
    <property type="entry name" value="S_TKc"/>
    <property type="match status" value="1"/>
</dbReference>
<keyword evidence="5" id="KW-0418">Kinase</keyword>
<dbReference type="InterPro" id="IPR050660">
    <property type="entry name" value="NEK_Ser/Thr_kinase"/>
</dbReference>
<dbReference type="InterPro" id="IPR011009">
    <property type="entry name" value="Kinase-like_dom_sf"/>
</dbReference>
<evidence type="ECO:0000256" key="2">
    <source>
        <dbReference type="ARBA" id="ARBA00012513"/>
    </source>
</evidence>
<dbReference type="PANTHER" id="PTHR43671">
    <property type="entry name" value="SERINE/THREONINE-PROTEIN KINASE NEK"/>
    <property type="match status" value="1"/>
</dbReference>
<dbReference type="Pfam" id="PF00069">
    <property type="entry name" value="Pkinase"/>
    <property type="match status" value="1"/>
</dbReference>
<dbReference type="EC" id="2.7.11.1" evidence="2"/>
<evidence type="ECO:0000256" key="8">
    <source>
        <dbReference type="RuleBase" id="RU000304"/>
    </source>
</evidence>
<keyword evidence="8" id="KW-0723">Serine/threonine-protein kinase</keyword>
<dbReference type="GO" id="GO:0004674">
    <property type="term" value="F:protein serine/threonine kinase activity"/>
    <property type="evidence" value="ECO:0007669"/>
    <property type="project" value="UniProtKB-KW"/>
</dbReference>
<dbReference type="AlphaFoldDB" id="A0A0G2J9F6"/>
<evidence type="ECO:0000256" key="6">
    <source>
        <dbReference type="ARBA" id="ARBA00022840"/>
    </source>
</evidence>
<feature type="binding site" evidence="7">
    <location>
        <position position="52"/>
    </location>
    <ligand>
        <name>ATP</name>
        <dbReference type="ChEBI" id="CHEBI:30616"/>
    </ligand>
</feature>
<sequence length="310" mass="35393">MLIFRQRRSISHPQSADNRYDVLLELGRVGGGFNAGIAVVKRKSDRLICIRKRLVPGQLSTPRHWNREADIMRKLRGHRNICSFIEANIALGRAELYLEYCKMGTVHDFMLYMKNRRLVVPEGFVWHLLHDLTSALGWMHDGFARPDDMLSSATKRVQGWMPVIHRDIKPDNCFLQTQTCPFNPYPIVKLGDFGLAINKVDISSLSNTSRGVCAPGWFPPEYPLCGERSDVYRTAAIAQLLCLPHWALGIGTQISSHYSQGLINCIQAGMQRNINERPFARDFYRFIDHLDDVNRALVPVPNDAFKVFQL</sequence>
<dbReference type="VEuPathDB" id="FungiDB:EMCG_01798"/>
<dbReference type="InterPro" id="IPR000719">
    <property type="entry name" value="Prot_kinase_dom"/>
</dbReference>
<comment type="caution">
    <text evidence="10">The sequence shown here is derived from an EMBL/GenBank/DDBJ whole genome shotgun (WGS) entry which is preliminary data.</text>
</comment>
<keyword evidence="3" id="KW-0808">Transferase</keyword>
<dbReference type="EMBL" id="LCZI01000904">
    <property type="protein sequence ID" value="KKZ63896.1"/>
    <property type="molecule type" value="Genomic_DNA"/>
</dbReference>
<keyword evidence="4 7" id="KW-0547">Nucleotide-binding</keyword>
<feature type="domain" description="Protein kinase" evidence="9">
    <location>
        <begin position="23"/>
        <end position="310"/>
    </location>
</feature>
<proteinExistence type="inferred from homology"/>
<dbReference type="CDD" id="cd00180">
    <property type="entry name" value="PKc"/>
    <property type="match status" value="1"/>
</dbReference>
<dbReference type="PROSITE" id="PS00107">
    <property type="entry name" value="PROTEIN_KINASE_ATP"/>
    <property type="match status" value="1"/>
</dbReference>
<gene>
    <name evidence="10" type="ORF">EMCG_01798</name>
</gene>